<evidence type="ECO:0000259" key="7">
    <source>
        <dbReference type="Pfam" id="PF25881"/>
    </source>
</evidence>
<comment type="subcellular location">
    <subcellularLocation>
        <location evidence="1">Periplasm</location>
    </subcellularLocation>
</comment>
<keyword evidence="4" id="KW-0574">Periplasm</keyword>
<evidence type="ECO:0000256" key="1">
    <source>
        <dbReference type="ARBA" id="ARBA00004418"/>
    </source>
</evidence>
<accession>A0ABQ1KNQ4</accession>
<evidence type="ECO:0000259" key="8">
    <source>
        <dbReference type="Pfam" id="PF25954"/>
    </source>
</evidence>
<gene>
    <name evidence="9" type="ORF">GCM10011352_33910</name>
</gene>
<keyword evidence="10" id="KW-1185">Reference proteome</keyword>
<evidence type="ECO:0000256" key="5">
    <source>
        <dbReference type="ARBA" id="ARBA00023054"/>
    </source>
</evidence>
<keyword evidence="5 6" id="KW-0175">Coiled coil</keyword>
<dbReference type="RefSeq" id="WP_188750501.1">
    <property type="nucleotide sequence ID" value="NZ_BMIJ01000007.1"/>
</dbReference>
<sequence>MRKRVVLILLLALAAGSVGWWQYTQPAQVEGRLVLYGNVDIRQVSLAFTLSERIAEMSVEEGDRVRQGQALARLDTETLKLQLARTEASIAAQQQQVDKLRNGSRPEEIAQAEAQVAAAEAELGLSRSRHGRVLDVEQKTSGRGISAQEVDAARAQLQAARAQLSNREQALALVKAGPRSEDIARAEAQLQALQADLALQRHQLAVSTLKAPTDAVVRSRLLEPGDIASAQRPVYTLALTEPKWVRVYVGEPDLGRIRPGMPAQVITDSAPEQPIEGRVGYISSVAEFTPKSVQTESLRTALVYEVRILVDDPGDRLRLGMPATVHIDTDATGDNDGHA</sequence>
<evidence type="ECO:0000256" key="2">
    <source>
        <dbReference type="ARBA" id="ARBA00010602"/>
    </source>
</evidence>
<evidence type="ECO:0000313" key="10">
    <source>
        <dbReference type="Proteomes" id="UP000629025"/>
    </source>
</evidence>
<dbReference type="Pfam" id="PF25954">
    <property type="entry name" value="Beta-barrel_RND_2"/>
    <property type="match status" value="1"/>
</dbReference>
<evidence type="ECO:0000256" key="4">
    <source>
        <dbReference type="ARBA" id="ARBA00022764"/>
    </source>
</evidence>
<comment type="similarity">
    <text evidence="2">Belongs to the UPF0194 family.</text>
</comment>
<dbReference type="Gene3D" id="2.40.30.170">
    <property type="match status" value="1"/>
</dbReference>
<evidence type="ECO:0000256" key="6">
    <source>
        <dbReference type="SAM" id="Coils"/>
    </source>
</evidence>
<dbReference type="InterPro" id="IPR059052">
    <property type="entry name" value="HH_YbhG-like"/>
</dbReference>
<organism evidence="9 10">
    <name type="scientific">Marinobacterium zhoushanense</name>
    <dbReference type="NCBI Taxonomy" id="1679163"/>
    <lineage>
        <taxon>Bacteria</taxon>
        <taxon>Pseudomonadati</taxon>
        <taxon>Pseudomonadota</taxon>
        <taxon>Gammaproteobacteria</taxon>
        <taxon>Oceanospirillales</taxon>
        <taxon>Oceanospirillaceae</taxon>
        <taxon>Marinobacterium</taxon>
    </lineage>
</organism>
<dbReference type="InterPro" id="IPR050465">
    <property type="entry name" value="UPF0194_transport"/>
</dbReference>
<name>A0ABQ1KNQ4_9GAMM</name>
<keyword evidence="3" id="KW-0732">Signal</keyword>
<dbReference type="EMBL" id="BMIJ01000007">
    <property type="protein sequence ID" value="GGC04963.1"/>
    <property type="molecule type" value="Genomic_DNA"/>
</dbReference>
<dbReference type="InterPro" id="IPR058792">
    <property type="entry name" value="Beta-barrel_RND_2"/>
</dbReference>
<dbReference type="Gene3D" id="2.40.50.100">
    <property type="match status" value="1"/>
</dbReference>
<dbReference type="PANTHER" id="PTHR32347">
    <property type="entry name" value="EFFLUX SYSTEM COMPONENT YKNX-RELATED"/>
    <property type="match status" value="1"/>
</dbReference>
<evidence type="ECO:0000313" key="9">
    <source>
        <dbReference type="EMBL" id="GGC04963.1"/>
    </source>
</evidence>
<dbReference type="Pfam" id="PF25881">
    <property type="entry name" value="HH_YBHG"/>
    <property type="match status" value="1"/>
</dbReference>
<feature type="domain" description="YbhG-like alpha-helical hairpin" evidence="7">
    <location>
        <begin position="74"/>
        <end position="203"/>
    </location>
</feature>
<dbReference type="SUPFAM" id="SSF111369">
    <property type="entry name" value="HlyD-like secretion proteins"/>
    <property type="match status" value="2"/>
</dbReference>
<feature type="coiled-coil region" evidence="6">
    <location>
        <begin position="76"/>
        <end position="203"/>
    </location>
</feature>
<dbReference type="Proteomes" id="UP000629025">
    <property type="component" value="Unassembled WGS sequence"/>
</dbReference>
<reference evidence="10" key="1">
    <citation type="journal article" date="2019" name="Int. J. Syst. Evol. Microbiol.">
        <title>The Global Catalogue of Microorganisms (GCM) 10K type strain sequencing project: providing services to taxonomists for standard genome sequencing and annotation.</title>
        <authorList>
            <consortium name="The Broad Institute Genomics Platform"/>
            <consortium name="The Broad Institute Genome Sequencing Center for Infectious Disease"/>
            <person name="Wu L."/>
            <person name="Ma J."/>
        </authorList>
    </citation>
    <scope>NUCLEOTIDE SEQUENCE [LARGE SCALE GENOMIC DNA]</scope>
    <source>
        <strain evidence="10">CGMCC 1.15341</strain>
    </source>
</reference>
<proteinExistence type="inferred from homology"/>
<protein>
    <submittedName>
        <fullName evidence="9">Membrane protein</fullName>
    </submittedName>
</protein>
<dbReference type="PANTHER" id="PTHR32347:SF29">
    <property type="entry name" value="UPF0194 MEMBRANE PROTEIN YBHG"/>
    <property type="match status" value="1"/>
</dbReference>
<feature type="domain" description="CusB-like beta-barrel" evidence="8">
    <location>
        <begin position="244"/>
        <end position="329"/>
    </location>
</feature>
<comment type="caution">
    <text evidence="9">The sequence shown here is derived from an EMBL/GenBank/DDBJ whole genome shotgun (WGS) entry which is preliminary data.</text>
</comment>
<evidence type="ECO:0000256" key="3">
    <source>
        <dbReference type="ARBA" id="ARBA00022729"/>
    </source>
</evidence>